<dbReference type="Proteomes" id="UP001208570">
    <property type="component" value="Unassembled WGS sequence"/>
</dbReference>
<keyword evidence="2" id="KW-1185">Reference proteome</keyword>
<evidence type="ECO:0000313" key="2">
    <source>
        <dbReference type="Proteomes" id="UP001208570"/>
    </source>
</evidence>
<proteinExistence type="predicted"/>
<sequence>MNPSNTSRLGYVSHDFGDGITASGISLSFTKASEQSRVILADVSIDVCYREPICEEIHLDVDSYNAVRITPPVDAIPLEGSGEQAHIPPGSSINFTFGEIAHLVRIAFQLQGAKSVTITFIDEDQATGIKYTLNQEKPSRLTYVRKEFAHGVSALGISLSFEPYKLDNVITLTNVAMDYCVKRGK</sequence>
<name>A0AAD9JVU3_9ANNE</name>
<protein>
    <submittedName>
        <fullName evidence="1">Uncharacterized protein</fullName>
    </submittedName>
</protein>
<organism evidence="1 2">
    <name type="scientific">Paralvinella palmiformis</name>
    <dbReference type="NCBI Taxonomy" id="53620"/>
    <lineage>
        <taxon>Eukaryota</taxon>
        <taxon>Metazoa</taxon>
        <taxon>Spiralia</taxon>
        <taxon>Lophotrochozoa</taxon>
        <taxon>Annelida</taxon>
        <taxon>Polychaeta</taxon>
        <taxon>Sedentaria</taxon>
        <taxon>Canalipalpata</taxon>
        <taxon>Terebellida</taxon>
        <taxon>Terebelliformia</taxon>
        <taxon>Alvinellidae</taxon>
        <taxon>Paralvinella</taxon>
    </lineage>
</organism>
<accession>A0AAD9JVU3</accession>
<gene>
    <name evidence="1" type="ORF">LSH36_143g05059</name>
</gene>
<dbReference type="AlphaFoldDB" id="A0AAD9JVU3"/>
<reference evidence="1" key="1">
    <citation type="journal article" date="2023" name="Mol. Biol. Evol.">
        <title>Third-Generation Sequencing Reveals the Adaptive Role of the Epigenome in Three Deep-Sea Polychaetes.</title>
        <authorList>
            <person name="Perez M."/>
            <person name="Aroh O."/>
            <person name="Sun Y."/>
            <person name="Lan Y."/>
            <person name="Juniper S.K."/>
            <person name="Young C.R."/>
            <person name="Angers B."/>
            <person name="Qian P.Y."/>
        </authorList>
    </citation>
    <scope>NUCLEOTIDE SEQUENCE</scope>
    <source>
        <strain evidence="1">P08H-3</strain>
    </source>
</reference>
<evidence type="ECO:0000313" key="1">
    <source>
        <dbReference type="EMBL" id="KAK2159944.1"/>
    </source>
</evidence>
<dbReference type="EMBL" id="JAODUP010000143">
    <property type="protein sequence ID" value="KAK2159944.1"/>
    <property type="molecule type" value="Genomic_DNA"/>
</dbReference>
<comment type="caution">
    <text evidence="1">The sequence shown here is derived from an EMBL/GenBank/DDBJ whole genome shotgun (WGS) entry which is preliminary data.</text>
</comment>